<dbReference type="InterPro" id="IPR017581">
    <property type="entry name" value="AtpR-like"/>
</dbReference>
<dbReference type="Pfam" id="PF12966">
    <property type="entry name" value="AtpR"/>
    <property type="match status" value="1"/>
</dbReference>
<feature type="transmembrane region" description="Helical" evidence="1">
    <location>
        <begin position="78"/>
        <end position="97"/>
    </location>
</feature>
<organism evidence="2 3">
    <name type="scientific">Nitrosomonas mobilis</name>
    <dbReference type="NCBI Taxonomy" id="51642"/>
    <lineage>
        <taxon>Bacteria</taxon>
        <taxon>Pseudomonadati</taxon>
        <taxon>Pseudomonadota</taxon>
        <taxon>Betaproteobacteria</taxon>
        <taxon>Nitrosomonadales</taxon>
        <taxon>Nitrosomonadaceae</taxon>
        <taxon>Nitrosomonas</taxon>
    </lineage>
</organism>
<proteinExistence type="predicted"/>
<keyword evidence="1" id="KW-0472">Membrane</keyword>
<gene>
    <name evidence="2" type="ORF">NSMM_400140</name>
</gene>
<dbReference type="EMBL" id="FMWO01000048">
    <property type="protein sequence ID" value="SCZ85662.1"/>
    <property type="molecule type" value="Genomic_DNA"/>
</dbReference>
<dbReference type="AlphaFoldDB" id="A0A1G5SEW4"/>
<feature type="transmembrane region" description="Helical" evidence="1">
    <location>
        <begin position="50"/>
        <end position="72"/>
    </location>
</feature>
<evidence type="ECO:0000256" key="1">
    <source>
        <dbReference type="SAM" id="Phobius"/>
    </source>
</evidence>
<dbReference type="OrthoDB" id="467414at2"/>
<accession>A0A1G5SEW4</accession>
<sequence length="114" mass="12636">MNDFSELAIILGTFILDLAPALAAGCLLGVFFFTGLWWTVRKLGSIKRVALWFLGSLLLRTSIVLLGFYFFLGDSWQHLLMGMLGFIIARSIILRYIRIVGQSNAPSEKAGHAS</sequence>
<dbReference type="STRING" id="51642.NSMM_400140"/>
<keyword evidence="1" id="KW-1133">Transmembrane helix</keyword>
<dbReference type="NCBIfam" id="TIGR03165">
    <property type="entry name" value="F1F0_chp_2"/>
    <property type="match status" value="1"/>
</dbReference>
<evidence type="ECO:0000313" key="2">
    <source>
        <dbReference type="EMBL" id="SCZ85662.1"/>
    </source>
</evidence>
<keyword evidence="1" id="KW-0812">Transmembrane</keyword>
<name>A0A1G5SEW4_9PROT</name>
<feature type="transmembrane region" description="Helical" evidence="1">
    <location>
        <begin position="20"/>
        <end position="38"/>
    </location>
</feature>
<reference evidence="2 3" key="1">
    <citation type="submission" date="2016-10" db="EMBL/GenBank/DDBJ databases">
        <authorList>
            <person name="de Groot N.N."/>
        </authorList>
    </citation>
    <scope>NUCLEOTIDE SEQUENCE [LARGE SCALE GENOMIC DNA]</scope>
    <source>
        <strain evidence="2">1</strain>
    </source>
</reference>
<dbReference type="RefSeq" id="WP_090286122.1">
    <property type="nucleotide sequence ID" value="NZ_FMWO01000048.1"/>
</dbReference>
<evidence type="ECO:0000313" key="3">
    <source>
        <dbReference type="Proteomes" id="UP000198729"/>
    </source>
</evidence>
<protein>
    <submittedName>
        <fullName evidence="2">F1/F0 ATPase, Methanosarcina type, subunit 2</fullName>
    </submittedName>
</protein>
<dbReference type="Proteomes" id="UP000198729">
    <property type="component" value="Unassembled WGS sequence"/>
</dbReference>
<keyword evidence="3" id="KW-1185">Reference proteome</keyword>